<dbReference type="EMBL" id="CP000236">
    <property type="protein sequence ID" value="ABD45592.1"/>
    <property type="molecule type" value="Genomic_DNA"/>
</dbReference>
<dbReference type="AlphaFoldDB" id="Q2GHS8"/>
<keyword evidence="2" id="KW-1185">Reference proteome</keyword>
<dbReference type="HOGENOM" id="CLU_3327406_0_0_5"/>
<accession>Q2GHS8</accession>
<dbReference type="KEGG" id="ech:ECH_0180"/>
<sequence>MNNCIISKQIYFNFNKAAALFEKKTKVKIVVVQWFAGI</sequence>
<reference evidence="1 2" key="1">
    <citation type="journal article" date="2006" name="PLoS Genet.">
        <title>Comparative genomics of emerging human ehrlichiosis agents.</title>
        <authorList>
            <person name="Dunning Hotopp J.C."/>
            <person name="Lin M."/>
            <person name="Madupu R."/>
            <person name="Crabtree J."/>
            <person name="Angiuoli S.V."/>
            <person name="Eisen J.A."/>
            <person name="Seshadri R."/>
            <person name="Ren Q."/>
            <person name="Wu M."/>
            <person name="Utterback T.R."/>
            <person name="Smith S."/>
            <person name="Lewis M."/>
            <person name="Khouri H."/>
            <person name="Zhang C."/>
            <person name="Niu H."/>
            <person name="Lin Q."/>
            <person name="Ohashi N."/>
            <person name="Zhi N."/>
            <person name="Nelson W."/>
            <person name="Brinkac L.M."/>
            <person name="Dodson R.J."/>
            <person name="Rosovitz M.J."/>
            <person name="Sundaram J."/>
            <person name="Daugherty S.C."/>
            <person name="Davidsen T."/>
            <person name="Durkin A.S."/>
            <person name="Gwinn M."/>
            <person name="Haft D.H."/>
            <person name="Selengut J.D."/>
            <person name="Sullivan S.A."/>
            <person name="Zafar N."/>
            <person name="Zhou L."/>
            <person name="Benahmed F."/>
            <person name="Forberger H."/>
            <person name="Halpin R."/>
            <person name="Mulligan S."/>
            <person name="Robinson J."/>
            <person name="White O."/>
            <person name="Rikihisa Y."/>
            <person name="Tettelin H."/>
        </authorList>
    </citation>
    <scope>NUCLEOTIDE SEQUENCE [LARGE SCALE GENOMIC DNA]</scope>
    <source>
        <strain evidence="2">ATCC CRL-10679 / Arkansas</strain>
    </source>
</reference>
<dbReference type="Proteomes" id="UP000008320">
    <property type="component" value="Chromosome"/>
</dbReference>
<gene>
    <name evidence="1" type="ordered locus">ECH_0180</name>
</gene>
<protein>
    <submittedName>
        <fullName evidence="1">Uncharacterized protein</fullName>
    </submittedName>
</protein>
<evidence type="ECO:0000313" key="1">
    <source>
        <dbReference type="EMBL" id="ABD45592.1"/>
    </source>
</evidence>
<organism evidence="1 2">
    <name type="scientific">Ehrlichia chaffeensis (strain ATCC CRL-10679 / Arkansas)</name>
    <dbReference type="NCBI Taxonomy" id="205920"/>
    <lineage>
        <taxon>Bacteria</taxon>
        <taxon>Pseudomonadati</taxon>
        <taxon>Pseudomonadota</taxon>
        <taxon>Alphaproteobacteria</taxon>
        <taxon>Rickettsiales</taxon>
        <taxon>Anaplasmataceae</taxon>
        <taxon>Ehrlichia</taxon>
    </lineage>
</organism>
<dbReference type="STRING" id="205920.ECH_0180"/>
<name>Q2GHS8_EHRCR</name>
<proteinExistence type="predicted"/>
<evidence type="ECO:0000313" key="2">
    <source>
        <dbReference type="Proteomes" id="UP000008320"/>
    </source>
</evidence>